<feature type="region of interest" description="Disordered" evidence="2">
    <location>
        <begin position="300"/>
        <end position="329"/>
    </location>
</feature>
<reference evidence="4 5" key="1">
    <citation type="journal article" date="2016" name="Mol. Biol. Evol.">
        <title>Comparative Genomics of Early-Diverging Mushroom-Forming Fungi Provides Insights into the Origins of Lignocellulose Decay Capabilities.</title>
        <authorList>
            <person name="Nagy L.G."/>
            <person name="Riley R."/>
            <person name="Tritt A."/>
            <person name="Adam C."/>
            <person name="Daum C."/>
            <person name="Floudas D."/>
            <person name="Sun H."/>
            <person name="Yadav J.S."/>
            <person name="Pangilinan J."/>
            <person name="Larsson K.H."/>
            <person name="Matsuura K."/>
            <person name="Barry K."/>
            <person name="Labutti K."/>
            <person name="Kuo R."/>
            <person name="Ohm R.A."/>
            <person name="Bhattacharya S.S."/>
            <person name="Shirouzu T."/>
            <person name="Yoshinaga Y."/>
            <person name="Martin F.M."/>
            <person name="Grigoriev I.V."/>
            <person name="Hibbett D.S."/>
        </authorList>
    </citation>
    <scope>NUCLEOTIDE SEQUENCE [LARGE SCALE GENOMIC DNA]</scope>
    <source>
        <strain evidence="4 5">L-15889</strain>
    </source>
</reference>
<feature type="compositionally biased region" description="Acidic residues" evidence="2">
    <location>
        <begin position="315"/>
        <end position="329"/>
    </location>
</feature>
<dbReference type="AlphaFoldDB" id="A0A165TG30"/>
<dbReference type="PROSITE" id="PS50071">
    <property type="entry name" value="HOMEOBOX_2"/>
    <property type="match status" value="1"/>
</dbReference>
<feature type="compositionally biased region" description="Basic residues" evidence="2">
    <location>
        <begin position="129"/>
        <end position="138"/>
    </location>
</feature>
<keyword evidence="1" id="KW-0371">Homeobox</keyword>
<protein>
    <recommendedName>
        <fullName evidence="3">Homeobox domain-containing protein</fullName>
    </recommendedName>
</protein>
<dbReference type="EMBL" id="KV429037">
    <property type="protein sequence ID" value="KZT73385.1"/>
    <property type="molecule type" value="Genomic_DNA"/>
</dbReference>
<dbReference type="GO" id="GO:0003677">
    <property type="term" value="F:DNA binding"/>
    <property type="evidence" value="ECO:0007669"/>
    <property type="project" value="UniProtKB-UniRule"/>
</dbReference>
<dbReference type="Gene3D" id="1.10.10.60">
    <property type="entry name" value="Homeodomain-like"/>
    <property type="match status" value="1"/>
</dbReference>
<keyword evidence="5" id="KW-1185">Reference proteome</keyword>
<evidence type="ECO:0000313" key="5">
    <source>
        <dbReference type="Proteomes" id="UP000076727"/>
    </source>
</evidence>
<organism evidence="4 5">
    <name type="scientific">Daedalea quercina L-15889</name>
    <dbReference type="NCBI Taxonomy" id="1314783"/>
    <lineage>
        <taxon>Eukaryota</taxon>
        <taxon>Fungi</taxon>
        <taxon>Dikarya</taxon>
        <taxon>Basidiomycota</taxon>
        <taxon>Agaricomycotina</taxon>
        <taxon>Agaricomycetes</taxon>
        <taxon>Polyporales</taxon>
        <taxon>Fomitopsis</taxon>
    </lineage>
</organism>
<proteinExistence type="predicted"/>
<evidence type="ECO:0000256" key="2">
    <source>
        <dbReference type="SAM" id="MobiDB-lite"/>
    </source>
</evidence>
<comment type="subcellular location">
    <subcellularLocation>
        <location evidence="1">Nucleus</location>
    </subcellularLocation>
</comment>
<sequence>MLAAVSSWGLHPALRYSQSEAGSSRHPSPSPPVHTRPIAEQDAIEALLSIGGSSVFPGKTAAPECPQSTSTTPPDQADTEAITVRSSKHNYIESTGEQGLVEPSSVAGPSTIKSRNSKSKAKATASSIAKKRANRRSKKEINEDEDGEEAECRALREYYIEESKWIGKDKETGEDIHEKPGHKSPAPPYQVHILTWIFDNVTPYPEVFWKALLAIKLAYNYHKINHWFTNQRQRIARQRREAGEPAPDELEVIYLHGRKQKMRGCALESTERWTDGRFIDTIDMLIADRKRQFEEELARHRAMYGDNPAPHTSDDDATTDESSDDGGTE</sequence>
<feature type="region of interest" description="Disordered" evidence="2">
    <location>
        <begin position="16"/>
        <end position="79"/>
    </location>
</feature>
<dbReference type="SMART" id="SM00389">
    <property type="entry name" value="HOX"/>
    <property type="match status" value="1"/>
</dbReference>
<keyword evidence="1" id="KW-0238">DNA-binding</keyword>
<dbReference type="Proteomes" id="UP000076727">
    <property type="component" value="Unassembled WGS sequence"/>
</dbReference>
<name>A0A165TG30_9APHY</name>
<gene>
    <name evidence="4" type="ORF">DAEQUDRAFT_467445</name>
</gene>
<dbReference type="InterPro" id="IPR001356">
    <property type="entry name" value="HD"/>
</dbReference>
<feature type="region of interest" description="Disordered" evidence="2">
    <location>
        <begin position="94"/>
        <end position="148"/>
    </location>
</feature>
<evidence type="ECO:0000313" key="4">
    <source>
        <dbReference type="EMBL" id="KZT73385.1"/>
    </source>
</evidence>
<dbReference type="SUPFAM" id="SSF46689">
    <property type="entry name" value="Homeodomain-like"/>
    <property type="match status" value="1"/>
</dbReference>
<accession>A0A165TG30</accession>
<dbReference type="InterPro" id="IPR009057">
    <property type="entry name" value="Homeodomain-like_sf"/>
</dbReference>
<feature type="DNA-binding region" description="Homeobox" evidence="1">
    <location>
        <begin position="179"/>
        <end position="239"/>
    </location>
</feature>
<evidence type="ECO:0000256" key="1">
    <source>
        <dbReference type="PROSITE-ProRule" id="PRU00108"/>
    </source>
</evidence>
<dbReference type="OrthoDB" id="2803250at2759"/>
<evidence type="ECO:0000259" key="3">
    <source>
        <dbReference type="PROSITE" id="PS50071"/>
    </source>
</evidence>
<feature type="domain" description="Homeobox" evidence="3">
    <location>
        <begin position="177"/>
        <end position="238"/>
    </location>
</feature>
<keyword evidence="1" id="KW-0539">Nucleus</keyword>
<dbReference type="GO" id="GO:0005634">
    <property type="term" value="C:nucleus"/>
    <property type="evidence" value="ECO:0007669"/>
    <property type="project" value="UniProtKB-SubCell"/>
</dbReference>